<feature type="compositionally biased region" description="Low complexity" evidence="1">
    <location>
        <begin position="18"/>
        <end position="29"/>
    </location>
</feature>
<dbReference type="CDD" id="cd23644">
    <property type="entry name" value="mS26"/>
    <property type="match status" value="1"/>
</dbReference>
<reference evidence="3" key="1">
    <citation type="submission" date="2015-09" db="EMBL/GenBank/DDBJ databases">
        <authorList>
            <consortium name="Pathogen Informatics"/>
        </authorList>
    </citation>
    <scope>NUCLEOTIDE SEQUENCE [LARGE SCALE GENOMIC DNA]</scope>
    <source>
        <strain evidence="3">Lake Konstanz</strain>
    </source>
</reference>
<accession>A0A0S4IKL5</accession>
<dbReference type="Proteomes" id="UP000051952">
    <property type="component" value="Unassembled WGS sequence"/>
</dbReference>
<feature type="compositionally biased region" description="Basic residues" evidence="1">
    <location>
        <begin position="1"/>
        <end position="10"/>
    </location>
</feature>
<sequence length="469" mass="53804">MSRAVTHTRKGRPDWASNTTITNNNNNNKTRSKLASGKRKEKKIMMRRTPSLRIDYRPNYNLASKTPGRAMTGFMTPYRHWMWKQNELWRNVHEAQFEHLRKVYRRQWLESFRVNADEYIYKYNITKAAQYAQWEHEMHDQEAKRRETLELNQGRQQLKAKHMDLLREYHERHFFYWYERASERLQYMTKIKYIKADQLDAHIDAELDKYVAGKSQGYPLNFVGQLPMLEDNDGNVIEVPADLMTSHNAEHPESGAKVFQPPSLASDEKLRNLITGLDEIELTLNDADTSAMSTAINDIAKEEDADEGDKKVAFSVEQTDDDRAIAKQKYIQRGNVGSKSVYRRARSTDGTDSGSAGPAGPSGPSSKSPMKRQKIDETKRKSMAKDAEVAMKVKKYMKDGTAGTPEVKVGEIRSQIGRLKDRVANLPSMEEVLAIPQMRDANVLSQPKTQGIIDKAFGRNKRKGGDEQL</sequence>
<evidence type="ECO:0000313" key="2">
    <source>
        <dbReference type="EMBL" id="CUE66346.1"/>
    </source>
</evidence>
<dbReference type="OMA" id="HERQFFY"/>
<dbReference type="AlphaFoldDB" id="A0A0S4IKL5"/>
<protein>
    <submittedName>
        <fullName evidence="2">Uncharacterized protein</fullName>
    </submittedName>
</protein>
<organism evidence="2 3">
    <name type="scientific">Bodo saltans</name>
    <name type="common">Flagellated protozoan</name>
    <dbReference type="NCBI Taxonomy" id="75058"/>
    <lineage>
        <taxon>Eukaryota</taxon>
        <taxon>Discoba</taxon>
        <taxon>Euglenozoa</taxon>
        <taxon>Kinetoplastea</taxon>
        <taxon>Metakinetoplastina</taxon>
        <taxon>Eubodonida</taxon>
        <taxon>Bodonidae</taxon>
        <taxon>Bodo</taxon>
    </lineage>
</organism>
<dbReference type="VEuPathDB" id="TriTrypDB:BSAL_51155"/>
<feature type="region of interest" description="Disordered" evidence="1">
    <location>
        <begin position="1"/>
        <end position="41"/>
    </location>
</feature>
<feature type="compositionally biased region" description="Basic residues" evidence="1">
    <location>
        <begin position="30"/>
        <end position="41"/>
    </location>
</feature>
<keyword evidence="3" id="KW-1185">Reference proteome</keyword>
<dbReference type="EMBL" id="CYKH01000057">
    <property type="protein sequence ID" value="CUE66346.1"/>
    <property type="molecule type" value="Genomic_DNA"/>
</dbReference>
<proteinExistence type="predicted"/>
<feature type="compositionally biased region" description="Basic and acidic residues" evidence="1">
    <location>
        <begin position="373"/>
        <end position="386"/>
    </location>
</feature>
<name>A0A0S4IKL5_BODSA</name>
<dbReference type="OrthoDB" id="243901at2759"/>
<feature type="compositionally biased region" description="Low complexity" evidence="1">
    <location>
        <begin position="353"/>
        <end position="368"/>
    </location>
</feature>
<evidence type="ECO:0000256" key="1">
    <source>
        <dbReference type="SAM" id="MobiDB-lite"/>
    </source>
</evidence>
<feature type="region of interest" description="Disordered" evidence="1">
    <location>
        <begin position="336"/>
        <end position="386"/>
    </location>
</feature>
<evidence type="ECO:0000313" key="3">
    <source>
        <dbReference type="Proteomes" id="UP000051952"/>
    </source>
</evidence>
<gene>
    <name evidence="2" type="ORF">BSAL_51155</name>
</gene>